<keyword evidence="1" id="KW-0472">Membrane</keyword>
<gene>
    <name evidence="2" type="ORF">ACFSB2_23025</name>
</gene>
<dbReference type="RefSeq" id="WP_377945427.1">
    <property type="nucleotide sequence ID" value="NZ_JBHUCX010000092.1"/>
</dbReference>
<keyword evidence="1" id="KW-0812">Transmembrane</keyword>
<evidence type="ECO:0000313" key="2">
    <source>
        <dbReference type="EMBL" id="MFD1677538.1"/>
    </source>
</evidence>
<reference evidence="3" key="1">
    <citation type="journal article" date="2019" name="Int. J. Syst. Evol. Microbiol.">
        <title>The Global Catalogue of Microorganisms (GCM) 10K type strain sequencing project: providing services to taxonomists for standard genome sequencing and annotation.</title>
        <authorList>
            <consortium name="The Broad Institute Genomics Platform"/>
            <consortium name="The Broad Institute Genome Sequencing Center for Infectious Disease"/>
            <person name="Wu L."/>
            <person name="Ma J."/>
        </authorList>
    </citation>
    <scope>NUCLEOTIDE SEQUENCE [LARGE SCALE GENOMIC DNA]</scope>
    <source>
        <strain evidence="3">CGMCC 1.12286</strain>
    </source>
</reference>
<dbReference type="EMBL" id="JBHUCX010000092">
    <property type="protein sequence ID" value="MFD1677538.1"/>
    <property type="molecule type" value="Genomic_DNA"/>
</dbReference>
<evidence type="ECO:0000313" key="3">
    <source>
        <dbReference type="Proteomes" id="UP001597079"/>
    </source>
</evidence>
<accession>A0ABW4JPN8</accession>
<dbReference type="Proteomes" id="UP001597079">
    <property type="component" value="Unassembled WGS sequence"/>
</dbReference>
<protein>
    <submittedName>
        <fullName evidence="2">Uncharacterized protein</fullName>
    </submittedName>
</protein>
<sequence>MRTAKIHAAIIPACILCLLSIFAGVLILNLFRERPADQSEATIDLAAQVKPNNHSGPGSIVQKPQYEHQRSIVAVTHGKVWSG</sequence>
<comment type="caution">
    <text evidence="2">The sequence shown here is derived from an EMBL/GenBank/DDBJ whole genome shotgun (WGS) entry which is preliminary data.</text>
</comment>
<proteinExistence type="predicted"/>
<keyword evidence="1" id="KW-1133">Transmembrane helix</keyword>
<evidence type="ECO:0000256" key="1">
    <source>
        <dbReference type="SAM" id="Phobius"/>
    </source>
</evidence>
<keyword evidence="3" id="KW-1185">Reference proteome</keyword>
<organism evidence="2 3">
    <name type="scientific">Alicyclobacillus fodiniaquatilis</name>
    <dbReference type="NCBI Taxonomy" id="1661150"/>
    <lineage>
        <taxon>Bacteria</taxon>
        <taxon>Bacillati</taxon>
        <taxon>Bacillota</taxon>
        <taxon>Bacilli</taxon>
        <taxon>Bacillales</taxon>
        <taxon>Alicyclobacillaceae</taxon>
        <taxon>Alicyclobacillus</taxon>
    </lineage>
</organism>
<feature type="transmembrane region" description="Helical" evidence="1">
    <location>
        <begin position="6"/>
        <end position="31"/>
    </location>
</feature>
<name>A0ABW4JPN8_9BACL</name>